<protein>
    <submittedName>
        <fullName evidence="2">DUF1540 domain-containing protein</fullName>
    </submittedName>
</protein>
<dbReference type="InterPro" id="IPR011437">
    <property type="entry name" value="DUF1540"/>
</dbReference>
<dbReference type="RefSeq" id="WP_143938952.1">
    <property type="nucleotide sequence ID" value="NZ_VKKG01000005.1"/>
</dbReference>
<feature type="domain" description="DUF1540" evidence="1">
    <location>
        <begin position="60"/>
        <end position="84"/>
    </location>
</feature>
<dbReference type="AlphaFoldDB" id="A0A553JYF2"/>
<comment type="caution">
    <text evidence="2">The sequence shown here is derived from an EMBL/GenBank/DDBJ whole genome shotgun (WGS) entry which is preliminary data.</text>
</comment>
<accession>A0A553JYF2</accession>
<feature type="domain" description="DUF1540" evidence="1">
    <location>
        <begin position="10"/>
        <end position="41"/>
    </location>
</feature>
<reference evidence="2 3" key="1">
    <citation type="submission" date="2019-07" db="EMBL/GenBank/DDBJ databases">
        <authorList>
            <person name="Zhou L.-Y."/>
        </authorList>
    </citation>
    <scope>NUCLEOTIDE SEQUENCE [LARGE SCALE GENOMIC DNA]</scope>
    <source>
        <strain evidence="2 3">YIM 101269</strain>
    </source>
</reference>
<organism evidence="2 3">
    <name type="scientific">Tessaracoccus rhinocerotis</name>
    <dbReference type="NCBI Taxonomy" id="1689449"/>
    <lineage>
        <taxon>Bacteria</taxon>
        <taxon>Bacillati</taxon>
        <taxon>Actinomycetota</taxon>
        <taxon>Actinomycetes</taxon>
        <taxon>Propionibacteriales</taxon>
        <taxon>Propionibacteriaceae</taxon>
        <taxon>Tessaracoccus</taxon>
    </lineage>
</organism>
<evidence type="ECO:0000259" key="1">
    <source>
        <dbReference type="Pfam" id="PF07561"/>
    </source>
</evidence>
<dbReference type="OrthoDB" id="3213529at2"/>
<name>A0A553JYF2_9ACTN</name>
<keyword evidence="3" id="KW-1185">Reference proteome</keyword>
<proteinExistence type="predicted"/>
<gene>
    <name evidence="2" type="ORF">FOJ82_13270</name>
</gene>
<evidence type="ECO:0000313" key="3">
    <source>
        <dbReference type="Proteomes" id="UP000317638"/>
    </source>
</evidence>
<dbReference type="EMBL" id="VKKG01000005">
    <property type="protein sequence ID" value="TRY17488.1"/>
    <property type="molecule type" value="Genomic_DNA"/>
</dbReference>
<sequence length="94" mass="9351">MPTLTPVKSCAATTCAYNQDGCAAGAITIAGSAHAATCGTFLALDARGGLPVANGAVGACQRLECVHNEDLMCTAADITVTDTAVCTTYEVAPV</sequence>
<evidence type="ECO:0000313" key="2">
    <source>
        <dbReference type="EMBL" id="TRY17488.1"/>
    </source>
</evidence>
<dbReference type="Proteomes" id="UP000317638">
    <property type="component" value="Unassembled WGS sequence"/>
</dbReference>
<dbReference type="Pfam" id="PF07561">
    <property type="entry name" value="DUF1540"/>
    <property type="match status" value="2"/>
</dbReference>